<dbReference type="Pfam" id="PF13966">
    <property type="entry name" value="zf-RVT"/>
    <property type="match status" value="1"/>
</dbReference>
<name>A0A5N6M393_9ASTR</name>
<dbReference type="EMBL" id="SZYD01000017">
    <property type="protein sequence ID" value="KAD3068242.1"/>
    <property type="molecule type" value="Genomic_DNA"/>
</dbReference>
<evidence type="ECO:0000259" key="1">
    <source>
        <dbReference type="Pfam" id="PF13966"/>
    </source>
</evidence>
<dbReference type="PANTHER" id="PTHR33116">
    <property type="entry name" value="REVERSE TRANSCRIPTASE ZINC-BINDING DOMAIN-CONTAINING PROTEIN-RELATED-RELATED"/>
    <property type="match status" value="1"/>
</dbReference>
<dbReference type="OrthoDB" id="1937528at2759"/>
<comment type="caution">
    <text evidence="2">The sequence shown here is derived from an EMBL/GenBank/DDBJ whole genome shotgun (WGS) entry which is preliminary data.</text>
</comment>
<sequence length="516" mass="59445">MGEASLTNILNLTRILRCFNLSSGLKINFKKSFLYGIGIEQGSATSLARVIRCKVGSFPFTYLGVPVGQNMNLVKNWNIVLEKISNRLSSWKQNSLSFGGRITLAKSILSSIPLYYMSLFRAPRHVINSIEVIRRRFCWGGTPGKSKISWVAWPSMLSSKENGGIGLGSIRASNLSLLLKWLWRLKDNKNALWATVIKAIHYNPRSWETFPCKKTIMGPWKNIIKTVEDLKHLDINVMEMLSCKVGDGSDALFWLDNWLGRGRLKDLYLALFYNEKNKWCVVKDRVGRDFPADLNWQWKQTPWHPTIYHMISQCKQFIPPIILNVKRDTWLWGDAHPMEFSVKAVRELIEDRLLPSNNFQIPWSTWVPIKVNVFAWRAGLDRIPSKDGLSKRGIPINPMCSICLAKSETTDHLLLKCELASSVWDKVFLWCKAPRELILTIKDILNVQDSWPFSIGHKKLLHAIFLISLWCIWKARNARCFDNKAFEPGEIFGDVKTMSYLWIKNRGNIQNLNWDS</sequence>
<gene>
    <name evidence="2" type="ORF">E3N88_36122</name>
</gene>
<evidence type="ECO:0000313" key="3">
    <source>
        <dbReference type="Proteomes" id="UP000326396"/>
    </source>
</evidence>
<protein>
    <recommendedName>
        <fullName evidence="1">Reverse transcriptase zinc-binding domain-containing protein</fullName>
    </recommendedName>
</protein>
<dbReference type="PANTHER" id="PTHR33116:SF78">
    <property type="entry name" value="OS12G0587133 PROTEIN"/>
    <property type="match status" value="1"/>
</dbReference>
<keyword evidence="3" id="KW-1185">Reference proteome</keyword>
<feature type="domain" description="Reverse transcriptase zinc-binding" evidence="1">
    <location>
        <begin position="340"/>
        <end position="424"/>
    </location>
</feature>
<organism evidence="2 3">
    <name type="scientific">Mikania micrantha</name>
    <name type="common">bitter vine</name>
    <dbReference type="NCBI Taxonomy" id="192012"/>
    <lineage>
        <taxon>Eukaryota</taxon>
        <taxon>Viridiplantae</taxon>
        <taxon>Streptophyta</taxon>
        <taxon>Embryophyta</taxon>
        <taxon>Tracheophyta</taxon>
        <taxon>Spermatophyta</taxon>
        <taxon>Magnoliopsida</taxon>
        <taxon>eudicotyledons</taxon>
        <taxon>Gunneridae</taxon>
        <taxon>Pentapetalae</taxon>
        <taxon>asterids</taxon>
        <taxon>campanulids</taxon>
        <taxon>Asterales</taxon>
        <taxon>Asteraceae</taxon>
        <taxon>Asteroideae</taxon>
        <taxon>Heliantheae alliance</taxon>
        <taxon>Eupatorieae</taxon>
        <taxon>Mikania</taxon>
    </lineage>
</organism>
<accession>A0A5N6M393</accession>
<dbReference type="AlphaFoldDB" id="A0A5N6M393"/>
<dbReference type="Proteomes" id="UP000326396">
    <property type="component" value="Linkage Group LG7"/>
</dbReference>
<proteinExistence type="predicted"/>
<reference evidence="2 3" key="1">
    <citation type="submission" date="2019-05" db="EMBL/GenBank/DDBJ databases">
        <title>Mikania micrantha, genome provides insights into the molecular mechanism of rapid growth.</title>
        <authorList>
            <person name="Liu B."/>
        </authorList>
    </citation>
    <scope>NUCLEOTIDE SEQUENCE [LARGE SCALE GENOMIC DNA]</scope>
    <source>
        <strain evidence="2">NLD-2019</strain>
        <tissue evidence="2">Leaf</tissue>
    </source>
</reference>
<evidence type="ECO:0000313" key="2">
    <source>
        <dbReference type="EMBL" id="KAD3068242.1"/>
    </source>
</evidence>
<dbReference type="InterPro" id="IPR026960">
    <property type="entry name" value="RVT-Znf"/>
</dbReference>